<organism evidence="9 10">
    <name type="scientific">Crotalus adamanteus</name>
    <name type="common">Eastern diamondback rattlesnake</name>
    <dbReference type="NCBI Taxonomy" id="8729"/>
    <lineage>
        <taxon>Eukaryota</taxon>
        <taxon>Metazoa</taxon>
        <taxon>Chordata</taxon>
        <taxon>Craniata</taxon>
        <taxon>Vertebrata</taxon>
        <taxon>Euteleostomi</taxon>
        <taxon>Lepidosauria</taxon>
        <taxon>Squamata</taxon>
        <taxon>Bifurcata</taxon>
        <taxon>Unidentata</taxon>
        <taxon>Episquamata</taxon>
        <taxon>Toxicofera</taxon>
        <taxon>Serpentes</taxon>
        <taxon>Colubroidea</taxon>
        <taxon>Viperidae</taxon>
        <taxon>Crotalinae</taxon>
        <taxon>Crotalus</taxon>
    </lineage>
</organism>
<comment type="caution">
    <text evidence="9">The sequence shown here is derived from an EMBL/GenBank/DDBJ whole genome shotgun (WGS) entry which is preliminary data.</text>
</comment>
<reference evidence="9 10" key="1">
    <citation type="journal article" date="2024" name="Proc. Natl. Acad. Sci. U.S.A.">
        <title>The genetic regulatory architecture and epigenomic basis for age-related changes in rattlesnake venom.</title>
        <authorList>
            <person name="Hogan M.P."/>
            <person name="Holding M.L."/>
            <person name="Nystrom G.S."/>
            <person name="Colston T.J."/>
            <person name="Bartlett D.A."/>
            <person name="Mason A.J."/>
            <person name="Ellsworth S.A."/>
            <person name="Rautsaw R.M."/>
            <person name="Lawrence K.C."/>
            <person name="Strickland J.L."/>
            <person name="He B."/>
            <person name="Fraser P."/>
            <person name="Margres M.J."/>
            <person name="Gilbert D.M."/>
            <person name="Gibbs H.L."/>
            <person name="Parkinson C.L."/>
            <person name="Rokyta D.R."/>
        </authorList>
    </citation>
    <scope>NUCLEOTIDE SEQUENCE [LARGE SCALE GENOMIC DNA]</scope>
    <source>
        <strain evidence="9">DRR0105</strain>
    </source>
</reference>
<keyword evidence="3" id="KW-0813">Transport</keyword>
<dbReference type="Pfam" id="PF00787">
    <property type="entry name" value="PX"/>
    <property type="match status" value="1"/>
</dbReference>
<evidence type="ECO:0000259" key="8">
    <source>
        <dbReference type="PROSITE" id="PS50195"/>
    </source>
</evidence>
<evidence type="ECO:0000313" key="10">
    <source>
        <dbReference type="Proteomes" id="UP001474421"/>
    </source>
</evidence>
<evidence type="ECO:0000256" key="2">
    <source>
        <dbReference type="ARBA" id="ARBA00010883"/>
    </source>
</evidence>
<evidence type="ECO:0000256" key="6">
    <source>
        <dbReference type="ARBA" id="ARBA00023136"/>
    </source>
</evidence>
<dbReference type="EMBL" id="JAOTOJ010000012">
    <property type="protein sequence ID" value="KAK9393945.1"/>
    <property type="molecule type" value="Genomic_DNA"/>
</dbReference>
<dbReference type="GO" id="GO:0030659">
    <property type="term" value="C:cytoplasmic vesicle membrane"/>
    <property type="evidence" value="ECO:0007669"/>
    <property type="project" value="UniProtKB-SubCell"/>
</dbReference>
<evidence type="ECO:0000256" key="5">
    <source>
        <dbReference type="ARBA" id="ARBA00023121"/>
    </source>
</evidence>
<comment type="subcellular location">
    <subcellularLocation>
        <location evidence="1">Cytoplasmic vesicle membrane</location>
        <topology evidence="1">Peripheral membrane protein</topology>
        <orientation evidence="1">Cytoplasmic side</orientation>
    </subcellularLocation>
</comment>
<proteinExistence type="inferred from homology"/>
<dbReference type="Proteomes" id="UP001474421">
    <property type="component" value="Unassembled WGS sequence"/>
</dbReference>
<sequence length="309" mass="34105">MGVLARLRVQDRRKSHRCRCCPALLCKEIAAAGKETGSWAAAAPPPPLSPPLSPSRRARFGARLRRAWAEQGGRSEARRGGSAAGISIGRGRALGQRRCAMLKPAVAVSAVRLRAPSPPRRQRSPAKARTVFKVEIVCNGRKHCVEKRYSEFYALHKRIKGSCQVPDFPPKRVPNWMVKVLQQRRAGLEAYLQGVILQNQTLPKELLHFLKLWQGQQEPHLAWEENSSFQDFSPCAQLSHRPGISFHSDPYVLPSSTDLLPNIILSGVLQGLYAQDHHLPGSKALNGLGAAKDNDRDAWSCCSAPFLPA</sequence>
<name>A0AAW1AW83_CROAD</name>
<feature type="domain" description="PX" evidence="8">
    <location>
        <begin position="110"/>
        <end position="217"/>
    </location>
</feature>
<dbReference type="InterPro" id="IPR001683">
    <property type="entry name" value="PX_dom"/>
</dbReference>
<keyword evidence="4" id="KW-0653">Protein transport</keyword>
<keyword evidence="5" id="KW-0446">Lipid-binding</keyword>
<dbReference type="GO" id="GO:1901981">
    <property type="term" value="F:phosphatidylinositol phosphate binding"/>
    <property type="evidence" value="ECO:0007669"/>
    <property type="project" value="TreeGrafter"/>
</dbReference>
<dbReference type="PANTHER" id="PTHR15813:SF8">
    <property type="entry name" value="SORTING NEXIN-22"/>
    <property type="match status" value="1"/>
</dbReference>
<evidence type="ECO:0000256" key="7">
    <source>
        <dbReference type="ARBA" id="ARBA00023329"/>
    </source>
</evidence>
<evidence type="ECO:0000256" key="3">
    <source>
        <dbReference type="ARBA" id="ARBA00022448"/>
    </source>
</evidence>
<keyword evidence="10" id="KW-1185">Reference proteome</keyword>
<dbReference type="PANTHER" id="PTHR15813">
    <property type="entry name" value="SORTING NEXIN-22 AND 24"/>
    <property type="match status" value="1"/>
</dbReference>
<dbReference type="PROSITE" id="PS50195">
    <property type="entry name" value="PX"/>
    <property type="match status" value="1"/>
</dbReference>
<evidence type="ECO:0000256" key="1">
    <source>
        <dbReference type="ARBA" id="ARBA00004180"/>
    </source>
</evidence>
<dbReference type="InterPro" id="IPR036871">
    <property type="entry name" value="PX_dom_sf"/>
</dbReference>
<dbReference type="SUPFAM" id="SSF64268">
    <property type="entry name" value="PX domain"/>
    <property type="match status" value="1"/>
</dbReference>
<dbReference type="GO" id="GO:0015031">
    <property type="term" value="P:protein transport"/>
    <property type="evidence" value="ECO:0007669"/>
    <property type="project" value="UniProtKB-KW"/>
</dbReference>
<evidence type="ECO:0000313" key="9">
    <source>
        <dbReference type="EMBL" id="KAK9393945.1"/>
    </source>
</evidence>
<dbReference type="InterPro" id="IPR052467">
    <property type="entry name" value="Sorting_nexin_PX-domain"/>
</dbReference>
<dbReference type="AlphaFoldDB" id="A0AAW1AW83"/>
<keyword evidence="7" id="KW-0968">Cytoplasmic vesicle</keyword>
<dbReference type="Gene3D" id="3.30.1520.10">
    <property type="entry name" value="Phox-like domain"/>
    <property type="match status" value="1"/>
</dbReference>
<protein>
    <submittedName>
        <fullName evidence="9">Sorting nexin-22</fullName>
    </submittedName>
</protein>
<keyword evidence="6" id="KW-0472">Membrane</keyword>
<comment type="similarity">
    <text evidence="2">Belongs to the sorting nexin family.</text>
</comment>
<gene>
    <name evidence="9" type="ORF">NXF25_015608</name>
</gene>
<evidence type="ECO:0000256" key="4">
    <source>
        <dbReference type="ARBA" id="ARBA00022927"/>
    </source>
</evidence>
<dbReference type="SMART" id="SM00312">
    <property type="entry name" value="PX"/>
    <property type="match status" value="1"/>
</dbReference>
<accession>A0AAW1AW83</accession>